<comment type="similarity">
    <text evidence="3">Belongs to the peptidase C19 family.</text>
</comment>
<dbReference type="CTD" id="36377791"/>
<dbReference type="InterPro" id="IPR028889">
    <property type="entry name" value="USP"/>
</dbReference>
<evidence type="ECO:0000313" key="12">
    <source>
        <dbReference type="Proteomes" id="UP000035682"/>
    </source>
</evidence>
<dbReference type="InterPro" id="IPR038765">
    <property type="entry name" value="Papain-like_cys_pep_sf"/>
</dbReference>
<evidence type="ECO:0000256" key="7">
    <source>
        <dbReference type="ARBA" id="ARBA00022801"/>
    </source>
</evidence>
<dbReference type="WormBase" id="SRAE_2000010700">
    <property type="protein sequence ID" value="SRP06415"/>
    <property type="gene ID" value="WBGene00260297"/>
</dbReference>
<dbReference type="Proteomes" id="UP000035682">
    <property type="component" value="Unplaced"/>
</dbReference>
<keyword evidence="6" id="KW-0833">Ubl conjugation pathway</keyword>
<evidence type="ECO:0000259" key="10">
    <source>
        <dbReference type="PROSITE" id="PS50235"/>
    </source>
</evidence>
<dbReference type="InterPro" id="IPR057775">
    <property type="entry name" value="USP48_dom"/>
</dbReference>
<dbReference type="GO" id="GO:0006508">
    <property type="term" value="P:proteolysis"/>
    <property type="evidence" value="ECO:0007669"/>
    <property type="project" value="UniProtKB-KW"/>
</dbReference>
<feature type="domain" description="USP" evidence="10">
    <location>
        <begin position="105"/>
        <end position="410"/>
    </location>
</feature>
<dbReference type="PROSITE" id="PS00973">
    <property type="entry name" value="USP_2"/>
    <property type="match status" value="1"/>
</dbReference>
<organism evidence="11">
    <name type="scientific">Strongyloides ratti</name>
    <name type="common">Parasitic roundworm</name>
    <dbReference type="NCBI Taxonomy" id="34506"/>
    <lineage>
        <taxon>Eukaryota</taxon>
        <taxon>Metazoa</taxon>
        <taxon>Ecdysozoa</taxon>
        <taxon>Nematoda</taxon>
        <taxon>Chromadorea</taxon>
        <taxon>Rhabditida</taxon>
        <taxon>Tylenchina</taxon>
        <taxon>Panagrolaimomorpha</taxon>
        <taxon>Strongyloidoidea</taxon>
        <taxon>Strongyloididae</taxon>
        <taxon>Strongyloides</taxon>
    </lineage>
</organism>
<dbReference type="EMBL" id="LN609529">
    <property type="protein sequence ID" value="CEF65427.1"/>
    <property type="molecule type" value="Genomic_DNA"/>
</dbReference>
<dbReference type="OMA" id="NIMENES"/>
<reference evidence="13" key="2">
    <citation type="submission" date="2020-12" db="UniProtKB">
        <authorList>
            <consortium name="WormBaseParasite"/>
        </authorList>
    </citation>
    <scope>IDENTIFICATION</scope>
</reference>
<dbReference type="PANTHER" id="PTHR24006">
    <property type="entry name" value="UBIQUITIN CARBOXYL-TERMINAL HYDROLASE"/>
    <property type="match status" value="1"/>
</dbReference>
<dbReference type="SUPFAM" id="SSF54236">
    <property type="entry name" value="Ubiquitin-like"/>
    <property type="match status" value="1"/>
</dbReference>
<reference evidence="11 12" key="1">
    <citation type="submission" date="2014-09" db="EMBL/GenBank/DDBJ databases">
        <authorList>
            <person name="Martin A.A."/>
        </authorList>
    </citation>
    <scope>NUCLEOTIDE SEQUENCE</scope>
    <source>
        <strain evidence="12">ED321</strain>
        <strain evidence="11">ED321 Heterogonic</strain>
    </source>
</reference>
<evidence type="ECO:0000256" key="6">
    <source>
        <dbReference type="ARBA" id="ARBA00022786"/>
    </source>
</evidence>
<evidence type="ECO:0000256" key="9">
    <source>
        <dbReference type="ARBA" id="ARBA00023242"/>
    </source>
</evidence>
<dbReference type="Pfam" id="PF24543">
    <property type="entry name" value="Usp-48"/>
    <property type="match status" value="1"/>
</dbReference>
<evidence type="ECO:0000313" key="14">
    <source>
        <dbReference type="WormBase" id="SRAE_2000010700"/>
    </source>
</evidence>
<evidence type="ECO:0000256" key="1">
    <source>
        <dbReference type="ARBA" id="ARBA00000707"/>
    </source>
</evidence>
<evidence type="ECO:0000313" key="11">
    <source>
        <dbReference type="EMBL" id="CEF65427.1"/>
    </source>
</evidence>
<dbReference type="AlphaFoldDB" id="A0A090L6Q5"/>
<dbReference type="PANTHER" id="PTHR24006:SF722">
    <property type="entry name" value="UBIQUITIN CARBOXYL-TERMINAL HYDROLASE 48"/>
    <property type="match status" value="1"/>
</dbReference>
<protein>
    <recommendedName>
        <fullName evidence="4">ubiquitinyl hydrolase 1</fullName>
        <ecNumber evidence="4">3.4.19.12</ecNumber>
    </recommendedName>
</protein>
<keyword evidence="12" id="KW-1185">Reference proteome</keyword>
<evidence type="ECO:0000256" key="8">
    <source>
        <dbReference type="ARBA" id="ARBA00022807"/>
    </source>
</evidence>
<keyword evidence="5" id="KW-0645">Protease</keyword>
<dbReference type="SUPFAM" id="SSF54001">
    <property type="entry name" value="Cysteine proteinases"/>
    <property type="match status" value="1"/>
</dbReference>
<evidence type="ECO:0000256" key="5">
    <source>
        <dbReference type="ARBA" id="ARBA00022670"/>
    </source>
</evidence>
<evidence type="ECO:0000256" key="3">
    <source>
        <dbReference type="ARBA" id="ARBA00009085"/>
    </source>
</evidence>
<dbReference type="OrthoDB" id="289038at2759"/>
<evidence type="ECO:0000256" key="2">
    <source>
        <dbReference type="ARBA" id="ARBA00004123"/>
    </source>
</evidence>
<name>A0A090L6Q5_STRRB</name>
<dbReference type="WBParaSite" id="SRAE_2000010700.1">
    <property type="protein sequence ID" value="SRAE_2000010700.1"/>
    <property type="gene ID" value="WBGene00260297"/>
</dbReference>
<dbReference type="PROSITE" id="PS00972">
    <property type="entry name" value="USP_1"/>
    <property type="match status" value="1"/>
</dbReference>
<keyword evidence="9" id="KW-0539">Nucleus</keyword>
<dbReference type="GO" id="GO:0004843">
    <property type="term" value="F:cysteine-type deubiquitinase activity"/>
    <property type="evidence" value="ECO:0007669"/>
    <property type="project" value="UniProtKB-EC"/>
</dbReference>
<accession>A0A090L6Q5</accession>
<dbReference type="GO" id="GO:0016579">
    <property type="term" value="P:protein deubiquitination"/>
    <property type="evidence" value="ECO:0007669"/>
    <property type="project" value="InterPro"/>
</dbReference>
<dbReference type="GeneID" id="36377791"/>
<evidence type="ECO:0000256" key="4">
    <source>
        <dbReference type="ARBA" id="ARBA00012759"/>
    </source>
</evidence>
<dbReference type="InterPro" id="IPR001394">
    <property type="entry name" value="Peptidase_C19_UCH"/>
</dbReference>
<dbReference type="Gene3D" id="3.90.70.10">
    <property type="entry name" value="Cysteine proteinases"/>
    <property type="match status" value="1"/>
</dbReference>
<gene>
    <name evidence="11 13 14" type="ORF">SRAE_2000010700</name>
</gene>
<dbReference type="InterPro" id="IPR029071">
    <property type="entry name" value="Ubiquitin-like_domsf"/>
</dbReference>
<sequence length="1065" mass="124054">MMKNKIKRKFNSISKVPDRRDILTRELIYHKNIVAVDESLLFDLVNLNKVLCDHDTFPNKKANCKQYSRCLECINNDVWKKIYEKVIDEEEGNNINLRPIQDKPCGLNNTGNHCYVNSFIQIWFSFTPFRRAIYDFMPIKDFVPKDPKMNIQDIILALKKLFITMQITPFEDACALPLITLLKLDNEQNDALEFTTLFFSSLERGLENHPNGGKLRNLLQTCLNCRQEQTLVCSCGHKSNKSMESCGFHLHIEDVKTLPMAINKYFSTERLEDFKCSGCFNSGHVEKQIKITKFPPVLLIQLNRVSYDALGRNVKIKTPIEYPMIINSSMINNELDEEIEYELFAVMIHEGKESHCGHYYDIIKEPSSGKWFKYNDRLVEEVKTPGYIDEPTGKIRSDMKGCYALLYKMKNLDEPIPNPDDNQRSLIENELNDLFKIQKEGTLCDKLWRHVFKKYYNIVYRIFNKLKIPNVIINKENMTNFVWFPTNLIKEFNMCLYQSYSRKKAFSLDINEYPEQDYNFDRVLDRLENEVYQQNTCPSISVELCCHQKVHMELILSGKMKAVQREAAEDILSLLSMNIFLSKNDSEYVPCSLLTIDNICLECFQILIQKINYENSFEETKKIAKKIILECSKRVPEKILISNIHKDNLNNGYWVSKDELRNYEKLALLSIGEKFKTDNSTYSMAFANDISNIGMGDTDNCFQQQNSDVSPKKIKNNSELDSFSGLELFMQDKVQSLLFNETLKCQHGNLSTIKKRTYITENEWNQLVKPFADFYAVPYQTPECCECIEIQNMEESKRQDYISKIYSIKKTLGPTLKTIENRNIMENESSFSLGICKQFLKNLINFRNYDKVDEITGICQECVLCEDHNMPYLSPEMKKYSQMLAPVNENEWNFIQETISNFGFDINSKKIFLNREETINSYEFCNDCNNKALEDQENSKYIYPDGGSIFVRIVKDDNNCDKNEVSRFGRRSKKNELSIKMFSTETIYDLKIRIANEIRCDVFSLSIFNGGKELNNTSTLEQSKVPQNNEDYPLQAIVYATNGSQETVCNERPIEKGFRDTVLGL</sequence>
<dbReference type="InterPro" id="IPR050164">
    <property type="entry name" value="Peptidase_C19"/>
</dbReference>
<evidence type="ECO:0000313" key="13">
    <source>
        <dbReference type="WBParaSite" id="SRAE_2000010700.1"/>
    </source>
</evidence>
<dbReference type="RefSeq" id="XP_024504627.1">
    <property type="nucleotide sequence ID" value="XM_024650895.1"/>
</dbReference>
<dbReference type="STRING" id="34506.A0A090L6Q5"/>
<dbReference type="EC" id="3.4.19.12" evidence="4"/>
<dbReference type="Pfam" id="PF00443">
    <property type="entry name" value="UCH"/>
    <property type="match status" value="1"/>
</dbReference>
<comment type="catalytic activity">
    <reaction evidence="1">
        <text>Thiol-dependent hydrolysis of ester, thioester, amide, peptide and isopeptide bonds formed by the C-terminal Gly of ubiquitin (a 76-residue protein attached to proteins as an intracellular targeting signal).</text>
        <dbReference type="EC" id="3.4.19.12"/>
    </reaction>
</comment>
<keyword evidence="7 11" id="KW-0378">Hydrolase</keyword>
<proteinExistence type="inferred from homology"/>
<dbReference type="InterPro" id="IPR018200">
    <property type="entry name" value="USP_CS"/>
</dbReference>
<dbReference type="GO" id="GO:0005829">
    <property type="term" value="C:cytosol"/>
    <property type="evidence" value="ECO:0007669"/>
    <property type="project" value="TreeGrafter"/>
</dbReference>
<keyword evidence="8" id="KW-0788">Thiol protease</keyword>
<comment type="subcellular location">
    <subcellularLocation>
        <location evidence="2">Nucleus</location>
    </subcellularLocation>
</comment>
<dbReference type="GO" id="GO:0005634">
    <property type="term" value="C:nucleus"/>
    <property type="evidence" value="ECO:0007669"/>
    <property type="project" value="UniProtKB-SubCell"/>
</dbReference>
<dbReference type="PROSITE" id="PS50235">
    <property type="entry name" value="USP_3"/>
    <property type="match status" value="1"/>
</dbReference>